<evidence type="ECO:0000313" key="4">
    <source>
        <dbReference type="EMBL" id="GHF60934.1"/>
    </source>
</evidence>
<dbReference type="AlphaFoldDB" id="A0A919EEY3"/>
<dbReference type="RefSeq" id="WP_190131772.1">
    <property type="nucleotide sequence ID" value="NZ_BNBD01000011.1"/>
</dbReference>
<dbReference type="EMBL" id="BNBD01000011">
    <property type="protein sequence ID" value="GHF60934.1"/>
    <property type="molecule type" value="Genomic_DNA"/>
</dbReference>
<feature type="transmembrane region" description="Helical" evidence="2">
    <location>
        <begin position="21"/>
        <end position="43"/>
    </location>
</feature>
<dbReference type="Pfam" id="PF13400">
    <property type="entry name" value="Tad"/>
    <property type="match status" value="1"/>
</dbReference>
<feature type="compositionally biased region" description="Pro residues" evidence="1">
    <location>
        <begin position="171"/>
        <end position="191"/>
    </location>
</feature>
<keyword evidence="2" id="KW-0472">Membrane</keyword>
<comment type="caution">
    <text evidence="4">The sequence shown here is derived from an EMBL/GenBank/DDBJ whole genome shotgun (WGS) entry which is preliminary data.</text>
</comment>
<evidence type="ECO:0000313" key="5">
    <source>
        <dbReference type="Proteomes" id="UP000638313"/>
    </source>
</evidence>
<keyword evidence="2" id="KW-0812">Transmembrane</keyword>
<evidence type="ECO:0000256" key="2">
    <source>
        <dbReference type="SAM" id="Phobius"/>
    </source>
</evidence>
<reference evidence="4" key="2">
    <citation type="submission" date="2020-09" db="EMBL/GenBank/DDBJ databases">
        <authorList>
            <person name="Sun Q."/>
            <person name="Ohkuma M."/>
        </authorList>
    </citation>
    <scope>NUCLEOTIDE SEQUENCE</scope>
    <source>
        <strain evidence="4">JCM 4059</strain>
    </source>
</reference>
<reference evidence="4" key="1">
    <citation type="journal article" date="2014" name="Int. J. Syst. Evol. Microbiol.">
        <title>Complete genome sequence of Corynebacterium casei LMG S-19264T (=DSM 44701T), isolated from a smear-ripened cheese.</title>
        <authorList>
            <consortium name="US DOE Joint Genome Institute (JGI-PGF)"/>
            <person name="Walter F."/>
            <person name="Albersmeier A."/>
            <person name="Kalinowski J."/>
            <person name="Ruckert C."/>
        </authorList>
    </citation>
    <scope>NUCLEOTIDE SEQUENCE</scope>
    <source>
        <strain evidence="4">JCM 4059</strain>
    </source>
</reference>
<dbReference type="Proteomes" id="UP000638313">
    <property type="component" value="Unassembled WGS sequence"/>
</dbReference>
<evidence type="ECO:0000256" key="1">
    <source>
        <dbReference type="SAM" id="MobiDB-lite"/>
    </source>
</evidence>
<sequence length="232" mass="23163">MRRAAARSRRDRRGGRDAGQAFPLYVVAVAALLFLAFALFAVGRAGAARNGAQTAADAAALAAAQDYRDQLLSGFLAALTAPGPAPAGGWADWLAGRGADTALACRAASEYAGLNGARPEVSCAEGAGPGSFDVAVTAARPVGPSVVPGTEEAYATARARATVTPRCEPAPGAPTPTPTPPSTSAPTPSPSASPAGPALVTLLCDGRPLTVDPRRPGNAPPAADLFAVRLTD</sequence>
<gene>
    <name evidence="4" type="ORF">GCM10010218_48070</name>
</gene>
<accession>A0A919EEY3</accession>
<proteinExistence type="predicted"/>
<keyword evidence="5" id="KW-1185">Reference proteome</keyword>
<organism evidence="4 5">
    <name type="scientific">Streptomyces mashuensis</name>
    <dbReference type="NCBI Taxonomy" id="33904"/>
    <lineage>
        <taxon>Bacteria</taxon>
        <taxon>Bacillati</taxon>
        <taxon>Actinomycetota</taxon>
        <taxon>Actinomycetes</taxon>
        <taxon>Kitasatosporales</taxon>
        <taxon>Streptomycetaceae</taxon>
        <taxon>Streptomyces</taxon>
    </lineage>
</organism>
<dbReference type="InterPro" id="IPR028087">
    <property type="entry name" value="Tad_N"/>
</dbReference>
<feature type="domain" description="Putative Flp pilus-assembly TadG-like N-terminal" evidence="3">
    <location>
        <begin position="19"/>
        <end position="66"/>
    </location>
</feature>
<keyword evidence="2" id="KW-1133">Transmembrane helix</keyword>
<evidence type="ECO:0000259" key="3">
    <source>
        <dbReference type="Pfam" id="PF13400"/>
    </source>
</evidence>
<feature type="region of interest" description="Disordered" evidence="1">
    <location>
        <begin position="161"/>
        <end position="199"/>
    </location>
</feature>
<name>A0A919EEY3_9ACTN</name>
<protein>
    <recommendedName>
        <fullName evidence="3">Putative Flp pilus-assembly TadG-like N-terminal domain-containing protein</fullName>
    </recommendedName>
</protein>